<reference evidence="1" key="1">
    <citation type="journal article" date="2019" name="Sci. Rep.">
        <title>Draft genome of Tanacetum cinerariifolium, the natural source of mosquito coil.</title>
        <authorList>
            <person name="Yamashiro T."/>
            <person name="Shiraishi A."/>
            <person name="Satake H."/>
            <person name="Nakayama K."/>
        </authorList>
    </citation>
    <scope>NUCLEOTIDE SEQUENCE</scope>
</reference>
<dbReference type="EMBL" id="BKCJ011173837">
    <property type="protein sequence ID" value="GFC98735.1"/>
    <property type="molecule type" value="Genomic_DNA"/>
</dbReference>
<evidence type="ECO:0000313" key="1">
    <source>
        <dbReference type="EMBL" id="GFC98735.1"/>
    </source>
</evidence>
<proteinExistence type="predicted"/>
<comment type="caution">
    <text evidence="1">The sequence shown here is derived from an EMBL/GenBank/DDBJ whole genome shotgun (WGS) entry which is preliminary data.</text>
</comment>
<gene>
    <name evidence="1" type="ORF">Tci_870705</name>
</gene>
<name>A0A699SQ21_TANCI</name>
<sequence>MLADCLDSTKQIPHLLAAISAAPNKHPIGVVNPKTKHPFGSSTKPHAPLLKQTHPFLVTDEPDAPLTVAGGGCGVIEMVPAVGR</sequence>
<organism evidence="1">
    <name type="scientific">Tanacetum cinerariifolium</name>
    <name type="common">Dalmatian daisy</name>
    <name type="synonym">Chrysanthemum cinerariifolium</name>
    <dbReference type="NCBI Taxonomy" id="118510"/>
    <lineage>
        <taxon>Eukaryota</taxon>
        <taxon>Viridiplantae</taxon>
        <taxon>Streptophyta</taxon>
        <taxon>Embryophyta</taxon>
        <taxon>Tracheophyta</taxon>
        <taxon>Spermatophyta</taxon>
        <taxon>Magnoliopsida</taxon>
        <taxon>eudicotyledons</taxon>
        <taxon>Gunneridae</taxon>
        <taxon>Pentapetalae</taxon>
        <taxon>asterids</taxon>
        <taxon>campanulids</taxon>
        <taxon>Asterales</taxon>
        <taxon>Asteraceae</taxon>
        <taxon>Asteroideae</taxon>
        <taxon>Anthemideae</taxon>
        <taxon>Anthemidinae</taxon>
        <taxon>Tanacetum</taxon>
    </lineage>
</organism>
<accession>A0A699SQ21</accession>
<protein>
    <submittedName>
        <fullName evidence="1">Uncharacterized protein</fullName>
    </submittedName>
</protein>
<dbReference type="AlphaFoldDB" id="A0A699SQ21"/>